<evidence type="ECO:0000313" key="2">
    <source>
        <dbReference type="EMBL" id="EKC68217.1"/>
    </source>
</evidence>
<feature type="non-terminal residue" evidence="2">
    <location>
        <position position="1"/>
    </location>
</feature>
<gene>
    <name evidence="2" type="ORF">LEA_08905</name>
</gene>
<proteinExistence type="predicted"/>
<dbReference type="InterPro" id="IPR021416">
    <property type="entry name" value="DUF3048_N"/>
</dbReference>
<dbReference type="Pfam" id="PF11258">
    <property type="entry name" value="DUF3048"/>
    <property type="match status" value="1"/>
</dbReference>
<dbReference type="EMBL" id="AJWY01005953">
    <property type="protein sequence ID" value="EKC68217.1"/>
    <property type="molecule type" value="Genomic_DNA"/>
</dbReference>
<protein>
    <recommendedName>
        <fullName evidence="1">DUF3048 domain-containing protein</fullName>
    </recommendedName>
</protein>
<dbReference type="SUPFAM" id="SSF159774">
    <property type="entry name" value="YerB-like"/>
    <property type="match status" value="1"/>
</dbReference>
<dbReference type="Gene3D" id="3.50.90.10">
    <property type="entry name" value="YerB-like"/>
    <property type="match status" value="1"/>
</dbReference>
<feature type="non-terminal residue" evidence="2">
    <location>
        <position position="244"/>
    </location>
</feature>
<reference evidence="2" key="1">
    <citation type="journal article" date="2013" name="Environ. Microbiol.">
        <title>Microbiota from the distal guts of lean and obese adolescents exhibit partial functional redundancy besides clear differences in community structure.</title>
        <authorList>
            <person name="Ferrer M."/>
            <person name="Ruiz A."/>
            <person name="Lanza F."/>
            <person name="Haange S.B."/>
            <person name="Oberbach A."/>
            <person name="Till H."/>
            <person name="Bargiela R."/>
            <person name="Campoy C."/>
            <person name="Segura M.T."/>
            <person name="Richter M."/>
            <person name="von Bergen M."/>
            <person name="Seifert J."/>
            <person name="Suarez A."/>
        </authorList>
    </citation>
    <scope>NUCLEOTIDE SEQUENCE</scope>
</reference>
<name>K1T5A1_9ZZZZ</name>
<dbReference type="InterPro" id="IPR023158">
    <property type="entry name" value="YerB-like_sf"/>
</dbReference>
<organism evidence="2">
    <name type="scientific">human gut metagenome</name>
    <dbReference type="NCBI Taxonomy" id="408170"/>
    <lineage>
        <taxon>unclassified sequences</taxon>
        <taxon>metagenomes</taxon>
        <taxon>organismal metagenomes</taxon>
    </lineage>
</organism>
<comment type="caution">
    <text evidence="2">The sequence shown here is derived from an EMBL/GenBank/DDBJ whole genome shotgun (WGS) entry which is preliminary data.</text>
</comment>
<dbReference type="AlphaFoldDB" id="K1T5A1"/>
<sequence>KKGKNKKPLIIAIAVILVAAIAVAAVFAVKNKNKEPETTTPQTTQEQTVQTPVVSKVNPLTGDSDFNEKAVGKRPIACVVENSVSARPQWGINDSKNPPDIIVEGEVEGGETRMLWMYADYTAVPSQIGPMRSARPPYIKFSELFDAIFLHWGQSQTKRGTNYIGANTIFRQDKVDHINQMTYGGKVALFGRDSSRGVSTEHTGVLYGAKIADAIKGEKFRTDANESKYTKFNFAKEETTVSDT</sequence>
<feature type="domain" description="DUF3048" evidence="1">
    <location>
        <begin position="60"/>
        <end position="220"/>
    </location>
</feature>
<accession>K1T5A1</accession>
<evidence type="ECO:0000259" key="1">
    <source>
        <dbReference type="Pfam" id="PF11258"/>
    </source>
</evidence>